<reference evidence="2" key="1">
    <citation type="submission" date="2017-04" db="EMBL/GenBank/DDBJ databases">
        <authorList>
            <person name="Varghese N."/>
            <person name="Submissions S."/>
        </authorList>
    </citation>
    <scope>NUCLEOTIDE SEQUENCE [LARGE SCALE GENOMIC DNA]</scope>
    <source>
        <strain evidence="2">USBA 82</strain>
    </source>
</reference>
<keyword evidence="2" id="KW-1185">Reference proteome</keyword>
<dbReference type="STRING" id="561720.SAMN06275492_10239"/>
<protein>
    <submittedName>
        <fullName evidence="1">Uncharacterized protein</fullName>
    </submittedName>
</protein>
<gene>
    <name evidence="1" type="ORF">SAMN06275492_10239</name>
</gene>
<evidence type="ECO:0000313" key="1">
    <source>
        <dbReference type="EMBL" id="SMG13869.1"/>
    </source>
</evidence>
<dbReference type="AlphaFoldDB" id="A0A1X7IHS4"/>
<name>A0A1X7IHS4_9BACT</name>
<dbReference type="OrthoDB" id="5801at2"/>
<evidence type="ECO:0000313" key="2">
    <source>
        <dbReference type="Proteomes" id="UP000193355"/>
    </source>
</evidence>
<proteinExistence type="predicted"/>
<sequence length="67" mass="7624">MFLFLESQDVVALDKVIALVRDEEGTAIHTDDGIALRSAFRPETLRRRCFPKRISKVARMGGEFLDD</sequence>
<dbReference type="Proteomes" id="UP000193355">
    <property type="component" value="Unassembled WGS sequence"/>
</dbReference>
<organism evidence="1 2">
    <name type="scientific">Dethiosulfovibrio salsuginis</name>
    <dbReference type="NCBI Taxonomy" id="561720"/>
    <lineage>
        <taxon>Bacteria</taxon>
        <taxon>Thermotogati</taxon>
        <taxon>Synergistota</taxon>
        <taxon>Synergistia</taxon>
        <taxon>Synergistales</taxon>
        <taxon>Dethiosulfovibrionaceae</taxon>
        <taxon>Dethiosulfovibrio</taxon>
    </lineage>
</organism>
<dbReference type="RefSeq" id="WP_085543662.1">
    <property type="nucleotide sequence ID" value="NZ_FXBB01000002.1"/>
</dbReference>
<dbReference type="EMBL" id="FXBB01000002">
    <property type="protein sequence ID" value="SMG13869.1"/>
    <property type="molecule type" value="Genomic_DNA"/>
</dbReference>
<accession>A0A1X7IHS4</accession>